<reference evidence="1 2" key="1">
    <citation type="submission" date="2015-01" db="EMBL/GenBank/DDBJ databases">
        <title>Evolution of Trichinella species and genotypes.</title>
        <authorList>
            <person name="Korhonen P.K."/>
            <person name="Edoardo P."/>
            <person name="Giuseppe L.R."/>
            <person name="Gasser R.B."/>
        </authorList>
    </citation>
    <scope>NUCLEOTIDE SEQUENCE [LARGE SCALE GENOMIC DNA]</scope>
    <source>
        <strain evidence="1">ISS37</strain>
    </source>
</reference>
<comment type="caution">
    <text evidence="1">The sequence shown here is derived from an EMBL/GenBank/DDBJ whole genome shotgun (WGS) entry which is preliminary data.</text>
</comment>
<organism evidence="1 2">
    <name type="scientific">Trichinella nelsoni</name>
    <dbReference type="NCBI Taxonomy" id="6336"/>
    <lineage>
        <taxon>Eukaryota</taxon>
        <taxon>Metazoa</taxon>
        <taxon>Ecdysozoa</taxon>
        <taxon>Nematoda</taxon>
        <taxon>Enoplea</taxon>
        <taxon>Dorylaimia</taxon>
        <taxon>Trichinellida</taxon>
        <taxon>Trichinellidae</taxon>
        <taxon>Trichinella</taxon>
    </lineage>
</organism>
<keyword evidence="2" id="KW-1185">Reference proteome</keyword>
<protein>
    <submittedName>
        <fullName evidence="1">Uncharacterized protein</fullName>
    </submittedName>
</protein>
<proteinExistence type="predicted"/>
<gene>
    <name evidence="1" type="ORF">T07_7734</name>
</gene>
<name>A0A0V0S9C4_9BILA</name>
<dbReference type="AlphaFoldDB" id="A0A0V0S9C4"/>
<evidence type="ECO:0000313" key="2">
    <source>
        <dbReference type="Proteomes" id="UP000054630"/>
    </source>
</evidence>
<dbReference type="Proteomes" id="UP000054630">
    <property type="component" value="Unassembled WGS sequence"/>
</dbReference>
<evidence type="ECO:0000313" key="1">
    <source>
        <dbReference type="EMBL" id="KRX23321.1"/>
    </source>
</evidence>
<sequence>MFQYFKSRNIILDISAISLLIETRLMKHFKTFKTKKIKINCERLLTEESSTYGWFYTMYHKKI</sequence>
<accession>A0A0V0S9C4</accession>
<dbReference type="EMBL" id="JYDL01000025">
    <property type="protein sequence ID" value="KRX23321.1"/>
    <property type="molecule type" value="Genomic_DNA"/>
</dbReference>